<dbReference type="Pfam" id="PF25807">
    <property type="entry name" value="Clarin-2"/>
    <property type="match status" value="1"/>
</dbReference>
<keyword evidence="5 6" id="KW-0472">Membrane</keyword>
<evidence type="ECO:0000256" key="1">
    <source>
        <dbReference type="ARBA" id="ARBA00004141"/>
    </source>
</evidence>
<dbReference type="KEGG" id="oti:135377424"/>
<reference evidence="7" key="1">
    <citation type="submission" date="2018-03" db="EMBL/GenBank/DDBJ databases">
        <title>The relapsing fever spirochete Borrelia turicatae persists in the highly oxidative environment of its soft-bodied tick vector.</title>
        <authorList>
            <person name="Bourret T.J."/>
            <person name="Boyle W.K."/>
            <person name="Valenzuela J.G."/>
            <person name="Oliveira F."/>
            <person name="Lopez J.E."/>
        </authorList>
    </citation>
    <scope>NUCLEOTIDE SEQUENCE</scope>
    <source>
        <strain evidence="7">Kansas strain/isolate</strain>
        <tissue evidence="7">Salivary glands</tissue>
    </source>
</reference>
<evidence type="ECO:0000256" key="4">
    <source>
        <dbReference type="ARBA" id="ARBA00022989"/>
    </source>
</evidence>
<accession>A0A2R5LGS7</accession>
<evidence type="ECO:0000256" key="3">
    <source>
        <dbReference type="ARBA" id="ARBA00022692"/>
    </source>
</evidence>
<dbReference type="GeneID" id="135377424"/>
<dbReference type="InterPro" id="IPR026748">
    <property type="entry name" value="Clarin"/>
</dbReference>
<sequence length="237" mass="26696">MDLVQRVFTFLTFFVCCGCLAFLTVSLATQEWISAKPFMLVYVTNDSIPQSENEGKFRGEVTFGLFHGKKVLNYGLGPRHSTFSLKEEMTKNPTLMIFALWLVTVLGISLAIIFGLVSCIFAVINSVMTPVETVTGRVGLYLWNGVGALFCLTAIIAWVVQFYLKLQRNVMTVEEQQDRWTSDGRASLGYSFYFLVVALGLFCVNICILAITSLQPWEWKKPKRIAPKNPEGVIMLY</sequence>
<feature type="transmembrane region" description="Helical" evidence="6">
    <location>
        <begin position="190"/>
        <end position="214"/>
    </location>
</feature>
<dbReference type="GO" id="GO:0016020">
    <property type="term" value="C:membrane"/>
    <property type="evidence" value="ECO:0007669"/>
    <property type="project" value="UniProtKB-SubCell"/>
</dbReference>
<evidence type="ECO:0000256" key="2">
    <source>
        <dbReference type="ARBA" id="ARBA00005787"/>
    </source>
</evidence>
<evidence type="ECO:0000256" key="5">
    <source>
        <dbReference type="ARBA" id="ARBA00023136"/>
    </source>
</evidence>
<proteinExistence type="inferred from homology"/>
<protein>
    <submittedName>
        <fullName evidence="7">Putative conserved plasma membrane protein</fullName>
    </submittedName>
</protein>
<comment type="subcellular location">
    <subcellularLocation>
        <location evidence="1">Membrane</location>
        <topology evidence="1">Multi-pass membrane protein</topology>
    </subcellularLocation>
</comment>
<dbReference type="RefSeq" id="XP_064465884.1">
    <property type="nucleotide sequence ID" value="XM_064609814.1"/>
</dbReference>
<evidence type="ECO:0000313" key="7">
    <source>
        <dbReference type="EMBL" id="MBY08716.1"/>
    </source>
</evidence>
<feature type="transmembrane region" description="Helical" evidence="6">
    <location>
        <begin position="95"/>
        <end position="128"/>
    </location>
</feature>
<dbReference type="GO" id="GO:0007605">
    <property type="term" value="P:sensory perception of sound"/>
    <property type="evidence" value="ECO:0007669"/>
    <property type="project" value="UniProtKB-ARBA"/>
</dbReference>
<evidence type="ECO:0000256" key="6">
    <source>
        <dbReference type="SAM" id="Phobius"/>
    </source>
</evidence>
<keyword evidence="4 6" id="KW-1133">Transmembrane helix</keyword>
<dbReference type="Gene3D" id="1.20.140.150">
    <property type="match status" value="1"/>
</dbReference>
<dbReference type="EMBL" id="GGLE01004590">
    <property type="protein sequence ID" value="MBY08716.1"/>
    <property type="molecule type" value="Transcribed_RNA"/>
</dbReference>
<name>A0A2R5LGS7_9ACAR</name>
<feature type="transmembrane region" description="Helical" evidence="6">
    <location>
        <begin position="140"/>
        <end position="164"/>
    </location>
</feature>
<keyword evidence="3 6" id="KW-0812">Transmembrane</keyword>
<comment type="similarity">
    <text evidence="2">Belongs to the clarin family.</text>
</comment>
<organism evidence="7">
    <name type="scientific">Ornithodoros turicata</name>
    <dbReference type="NCBI Taxonomy" id="34597"/>
    <lineage>
        <taxon>Eukaryota</taxon>
        <taxon>Metazoa</taxon>
        <taxon>Ecdysozoa</taxon>
        <taxon>Arthropoda</taxon>
        <taxon>Chelicerata</taxon>
        <taxon>Arachnida</taxon>
        <taxon>Acari</taxon>
        <taxon>Parasitiformes</taxon>
        <taxon>Ixodida</taxon>
        <taxon>Ixodoidea</taxon>
        <taxon>Argasidae</taxon>
        <taxon>Ornithodorinae</taxon>
        <taxon>Ornithodoros</taxon>
    </lineage>
</organism>
<dbReference type="AlphaFoldDB" id="A0A2R5LGS7"/>
<dbReference type="PANTHER" id="PTHR31548">
    <property type="entry name" value="CLARIN"/>
    <property type="match status" value="1"/>
</dbReference>
<dbReference type="PANTHER" id="PTHR31548:SF1">
    <property type="entry name" value="LD47387P"/>
    <property type="match status" value="1"/>
</dbReference>